<comment type="caution">
    <text evidence="2">The sequence shown here is derived from an EMBL/GenBank/DDBJ whole genome shotgun (WGS) entry which is preliminary data.</text>
</comment>
<dbReference type="Gene3D" id="3.90.180.10">
    <property type="entry name" value="Medium-chain alcohol dehydrogenases, catalytic domain"/>
    <property type="match status" value="1"/>
</dbReference>
<proteinExistence type="predicted"/>
<dbReference type="PANTHER" id="PTHR43482">
    <property type="entry name" value="PROTEIN AST1-RELATED"/>
    <property type="match status" value="1"/>
</dbReference>
<dbReference type="PANTHER" id="PTHR43482:SF1">
    <property type="entry name" value="PROTEIN AST1-RELATED"/>
    <property type="match status" value="1"/>
</dbReference>
<name>A0A8H6AIC3_9HELO</name>
<evidence type="ECO:0000313" key="3">
    <source>
        <dbReference type="Proteomes" id="UP000531561"/>
    </source>
</evidence>
<dbReference type="Pfam" id="PF00107">
    <property type="entry name" value="ADH_zinc_N"/>
    <property type="match status" value="1"/>
</dbReference>
<evidence type="ECO:0000313" key="2">
    <source>
        <dbReference type="EMBL" id="KAF5867874.1"/>
    </source>
</evidence>
<dbReference type="RefSeq" id="XP_037186823.1">
    <property type="nucleotide sequence ID" value="XM_037337443.1"/>
</dbReference>
<evidence type="ECO:0000259" key="1">
    <source>
        <dbReference type="Pfam" id="PF00107"/>
    </source>
</evidence>
<dbReference type="Proteomes" id="UP000531561">
    <property type="component" value="Unassembled WGS sequence"/>
</dbReference>
<keyword evidence="3" id="KW-1185">Reference proteome</keyword>
<dbReference type="InterPro" id="IPR036291">
    <property type="entry name" value="NAD(P)-bd_dom_sf"/>
</dbReference>
<feature type="domain" description="Alcohol dehydrogenase-like C-terminal" evidence="1">
    <location>
        <begin position="40"/>
        <end position="144"/>
    </location>
</feature>
<dbReference type="InterPro" id="IPR013149">
    <property type="entry name" value="ADH-like_C"/>
</dbReference>
<dbReference type="GeneID" id="59261135"/>
<dbReference type="InterPro" id="IPR052585">
    <property type="entry name" value="Lipid_raft_assoc_Zn_ADH"/>
</dbReference>
<dbReference type="OrthoDB" id="203908at2759"/>
<gene>
    <name evidence="2" type="ORF">Bfra_007069</name>
</gene>
<protein>
    <submittedName>
        <fullName evidence="2">Putative alcohol dehydrogenase protein</fullName>
    </submittedName>
</protein>
<dbReference type="EMBL" id="JABFCT010000026">
    <property type="protein sequence ID" value="KAF5867874.1"/>
    <property type="molecule type" value="Genomic_DNA"/>
</dbReference>
<organism evidence="2 3">
    <name type="scientific">Botrytis fragariae</name>
    <dbReference type="NCBI Taxonomy" id="1964551"/>
    <lineage>
        <taxon>Eukaryota</taxon>
        <taxon>Fungi</taxon>
        <taxon>Dikarya</taxon>
        <taxon>Ascomycota</taxon>
        <taxon>Pezizomycotina</taxon>
        <taxon>Leotiomycetes</taxon>
        <taxon>Helotiales</taxon>
        <taxon>Sclerotiniaceae</taxon>
        <taxon>Botrytis</taxon>
    </lineage>
</organism>
<reference evidence="2 3" key="1">
    <citation type="journal article" date="2020" name="Phytopathology">
        <title>A high-quality genome resource of Botrytis fragariae, a new and rapidly spreading fungal pathogen causing strawberry gray mold in the U.S.A.</title>
        <authorList>
            <person name="Wu Y."/>
            <person name="Saski C.A."/>
            <person name="Schnabel G."/>
            <person name="Xiao S."/>
            <person name="Hu M."/>
        </authorList>
    </citation>
    <scope>NUCLEOTIDE SEQUENCE [LARGE SCALE GENOMIC DNA]</scope>
    <source>
        <strain evidence="2 3">BVB16</strain>
    </source>
</reference>
<dbReference type="AlphaFoldDB" id="A0A8H6AIC3"/>
<dbReference type="SUPFAM" id="SSF51735">
    <property type="entry name" value="NAD(P)-binding Rossmann-fold domains"/>
    <property type="match status" value="1"/>
</dbReference>
<sequence>MSQLDSGIGRGCSYSTAYLLLEKAAAGAGDVALIFGARGAVGKAAVELTNAKGLRIITTSRIDGAHVNITSDENLKSVLDSNNGREPSIILDCAGSSVLMEKGFAILEKSGRYVFVSGMRGGGPEVKIDVMKMLVMDQSLHGVNSWSVTLARTKDIMDNLGEMFEDGEIKGPEEESLTKIKLTDAINAYQEVAKFDGKKFSSVGVYSKSGMQLFPEF</sequence>
<accession>A0A8H6AIC3</accession>